<comment type="cofactor">
    <cofactor evidence="1">
        <name>Mg(2+)</name>
        <dbReference type="ChEBI" id="CHEBI:18420"/>
    </cofactor>
</comment>
<dbReference type="PROSITE" id="PS51462">
    <property type="entry name" value="NUDIX"/>
    <property type="match status" value="1"/>
</dbReference>
<dbReference type="GO" id="GO:0016787">
    <property type="term" value="F:hydrolase activity"/>
    <property type="evidence" value="ECO:0007669"/>
    <property type="project" value="UniProtKB-KW"/>
</dbReference>
<dbReference type="SUPFAM" id="SSF55811">
    <property type="entry name" value="Nudix"/>
    <property type="match status" value="1"/>
</dbReference>
<gene>
    <name evidence="4" type="ORF">FRC53_03350</name>
</gene>
<evidence type="ECO:0000256" key="2">
    <source>
        <dbReference type="ARBA" id="ARBA00022801"/>
    </source>
</evidence>
<dbReference type="PANTHER" id="PTHR43046">
    <property type="entry name" value="GDP-MANNOSE MANNOSYL HYDROLASE"/>
    <property type="match status" value="1"/>
</dbReference>
<evidence type="ECO:0000313" key="4">
    <source>
        <dbReference type="EMBL" id="MQM72464.1"/>
    </source>
</evidence>
<evidence type="ECO:0000313" key="5">
    <source>
        <dbReference type="Proteomes" id="UP000473648"/>
    </source>
</evidence>
<dbReference type="Gene3D" id="6.10.250.1120">
    <property type="match status" value="1"/>
</dbReference>
<protein>
    <submittedName>
        <fullName evidence="4">NUDIX domain-containing protein</fullName>
    </submittedName>
</protein>
<sequence>MADRDKTIRDRDQIEPKQWVKWAQTLQAEAQSGLAYATNPFDIERYERLRALSVEIMNTYTEAGMDKVRTMFASETGYQTPKIDVRGAVVKNGKILLVQEKLNEDRWSLPGGWADVGLSLKENIEKEVREEAGLEVVATRLVAIYNWLKSYVDAPFSMYKMVMLCEPKGAGHFVDNAETENVAYFSLGELPPLTRKVSRDLIVRCLSASKDWDYEPYIE</sequence>
<dbReference type="Pfam" id="PF00293">
    <property type="entry name" value="NUDIX"/>
    <property type="match status" value="1"/>
</dbReference>
<evidence type="ECO:0000256" key="1">
    <source>
        <dbReference type="ARBA" id="ARBA00001946"/>
    </source>
</evidence>
<dbReference type="AlphaFoldDB" id="A0A6L5GQG6"/>
<dbReference type="EMBL" id="VOGB01000004">
    <property type="protein sequence ID" value="MQM72464.1"/>
    <property type="molecule type" value="Genomic_DNA"/>
</dbReference>
<dbReference type="Pfam" id="PF12535">
    <property type="entry name" value="Nudix_N"/>
    <property type="match status" value="1"/>
</dbReference>
<accession>A0A6L5GQG6</accession>
<organism evidence="4 5">
    <name type="scientific">Candidatus Pseudoramibacter fermentans</name>
    <dbReference type="NCBI Taxonomy" id="2594427"/>
    <lineage>
        <taxon>Bacteria</taxon>
        <taxon>Bacillati</taxon>
        <taxon>Bacillota</taxon>
        <taxon>Clostridia</taxon>
        <taxon>Eubacteriales</taxon>
        <taxon>Eubacteriaceae</taxon>
        <taxon>Pseudoramibacter</taxon>
    </lineage>
</organism>
<keyword evidence="2" id="KW-0378">Hydrolase</keyword>
<comment type="caution">
    <text evidence="4">The sequence shown here is derived from an EMBL/GenBank/DDBJ whole genome shotgun (WGS) entry which is preliminary data.</text>
</comment>
<dbReference type="InterPro" id="IPR000086">
    <property type="entry name" value="NUDIX_hydrolase_dom"/>
</dbReference>
<proteinExistence type="predicted"/>
<reference evidence="4" key="1">
    <citation type="journal article" date="2020" name="Appl. Environ. Microbiol.">
        <title>Medium-Chain Fatty Acid Synthesis by 'Candidatus Weimeria bifida' gen. nov., sp. nov., and 'Candidatus Pseudoramibacter fermentans' sp. nov.</title>
        <authorList>
            <person name="Scarborough M.J."/>
            <person name="Myers K.S."/>
            <person name="Donohue T.J."/>
            <person name="Noguera D.R."/>
        </authorList>
    </citation>
    <scope>NUCLEOTIDE SEQUENCE</scope>
    <source>
        <strain evidence="4">EUB1.1</strain>
    </source>
</reference>
<dbReference type="InterPro" id="IPR015797">
    <property type="entry name" value="NUDIX_hydrolase-like_dom_sf"/>
</dbReference>
<dbReference type="Gene3D" id="3.90.79.10">
    <property type="entry name" value="Nucleoside Triphosphate Pyrophosphohydrolase"/>
    <property type="match status" value="1"/>
</dbReference>
<dbReference type="PANTHER" id="PTHR43046:SF16">
    <property type="entry name" value="ADP-RIBOSE PYROPHOSPHATASE YJHB-RELATED"/>
    <property type="match status" value="1"/>
</dbReference>
<dbReference type="InterPro" id="IPR059176">
    <property type="entry name" value="UDP-X_N"/>
</dbReference>
<feature type="domain" description="Nudix hydrolase" evidence="3">
    <location>
        <begin position="80"/>
        <end position="207"/>
    </location>
</feature>
<keyword evidence="5" id="KW-1185">Reference proteome</keyword>
<evidence type="ECO:0000259" key="3">
    <source>
        <dbReference type="PROSITE" id="PS51462"/>
    </source>
</evidence>
<dbReference type="Proteomes" id="UP000473648">
    <property type="component" value="Unassembled WGS sequence"/>
</dbReference>
<name>A0A6L5GQG6_9FIRM</name>